<feature type="region of interest" description="Disordered" evidence="1">
    <location>
        <begin position="1"/>
        <end position="46"/>
    </location>
</feature>
<name>A0A9Q0FZ90_9ROSI</name>
<accession>A0A9Q0FZ90</accession>
<proteinExistence type="predicted"/>
<comment type="caution">
    <text evidence="2">The sequence shown here is derived from an EMBL/GenBank/DDBJ whole genome shotgun (WGS) entry which is preliminary data.</text>
</comment>
<organism evidence="2 3">
    <name type="scientific">Turnera subulata</name>
    <dbReference type="NCBI Taxonomy" id="218843"/>
    <lineage>
        <taxon>Eukaryota</taxon>
        <taxon>Viridiplantae</taxon>
        <taxon>Streptophyta</taxon>
        <taxon>Embryophyta</taxon>
        <taxon>Tracheophyta</taxon>
        <taxon>Spermatophyta</taxon>
        <taxon>Magnoliopsida</taxon>
        <taxon>eudicotyledons</taxon>
        <taxon>Gunneridae</taxon>
        <taxon>Pentapetalae</taxon>
        <taxon>rosids</taxon>
        <taxon>fabids</taxon>
        <taxon>Malpighiales</taxon>
        <taxon>Passifloraceae</taxon>
        <taxon>Turnera</taxon>
    </lineage>
</organism>
<feature type="region of interest" description="Disordered" evidence="1">
    <location>
        <begin position="58"/>
        <end position="89"/>
    </location>
</feature>
<dbReference type="EMBL" id="JAKUCV010003083">
    <property type="protein sequence ID" value="KAJ4840293.1"/>
    <property type="molecule type" value="Genomic_DNA"/>
</dbReference>
<reference evidence="2" key="2">
    <citation type="journal article" date="2023" name="Plants (Basel)">
        <title>Annotation of the Turnera subulata (Passifloraceae) Draft Genome Reveals the S-Locus Evolved after the Divergence of Turneroideae from Passifloroideae in a Stepwise Manner.</title>
        <authorList>
            <person name="Henning P.M."/>
            <person name="Roalson E.H."/>
            <person name="Mir W."/>
            <person name="McCubbin A.G."/>
            <person name="Shore J.S."/>
        </authorList>
    </citation>
    <scope>NUCLEOTIDE SEQUENCE</scope>
    <source>
        <strain evidence="2">F60SS</strain>
    </source>
</reference>
<feature type="compositionally biased region" description="Polar residues" evidence="1">
    <location>
        <begin position="77"/>
        <end position="86"/>
    </location>
</feature>
<gene>
    <name evidence="2" type="ORF">Tsubulata_023418</name>
</gene>
<evidence type="ECO:0000256" key="1">
    <source>
        <dbReference type="SAM" id="MobiDB-lite"/>
    </source>
</evidence>
<feature type="compositionally biased region" description="Low complexity" evidence="1">
    <location>
        <begin position="34"/>
        <end position="46"/>
    </location>
</feature>
<sequence length="151" mass="16831">EFRAMLFNNKHLVSRPSSESDGPGPLRPHRLHTNNHNNNNNTTTHHWIGEGQFVAPQCPHRFDSSSSSIAGHRNRSFGRQNPSASSMDRRHFRRVPCSWSATRQLQAIGNNPVAPQRERGDCHRKGCGGGVHFSVPKQLPWAASIKGAGRK</sequence>
<protein>
    <submittedName>
        <fullName evidence="2">Uncharacterized protein</fullName>
    </submittedName>
</protein>
<reference evidence="2" key="1">
    <citation type="submission" date="2022-02" db="EMBL/GenBank/DDBJ databases">
        <authorList>
            <person name="Henning P.M."/>
            <person name="McCubbin A.G."/>
            <person name="Shore J.S."/>
        </authorList>
    </citation>
    <scope>NUCLEOTIDE SEQUENCE</scope>
    <source>
        <strain evidence="2">F60SS</strain>
        <tissue evidence="2">Leaves</tissue>
    </source>
</reference>
<dbReference type="AlphaFoldDB" id="A0A9Q0FZ90"/>
<dbReference type="Proteomes" id="UP001141552">
    <property type="component" value="Unassembled WGS sequence"/>
</dbReference>
<evidence type="ECO:0000313" key="2">
    <source>
        <dbReference type="EMBL" id="KAJ4840293.1"/>
    </source>
</evidence>
<keyword evidence="3" id="KW-1185">Reference proteome</keyword>
<evidence type="ECO:0000313" key="3">
    <source>
        <dbReference type="Proteomes" id="UP001141552"/>
    </source>
</evidence>
<feature type="non-terminal residue" evidence="2">
    <location>
        <position position="1"/>
    </location>
</feature>